<feature type="transmembrane region" description="Helical" evidence="5">
    <location>
        <begin position="57"/>
        <end position="79"/>
    </location>
</feature>
<dbReference type="RefSeq" id="WP_132768257.1">
    <property type="nucleotide sequence ID" value="NZ_JAOQNK010000001.1"/>
</dbReference>
<evidence type="ECO:0000313" key="8">
    <source>
        <dbReference type="Proteomes" id="UP001409291"/>
    </source>
</evidence>
<keyword evidence="8" id="KW-1185">Reference proteome</keyword>
<evidence type="ECO:0000256" key="3">
    <source>
        <dbReference type="ARBA" id="ARBA00022989"/>
    </source>
</evidence>
<feature type="domain" description="Methylamine utilisation protein MauE" evidence="6">
    <location>
        <begin position="19"/>
        <end position="143"/>
    </location>
</feature>
<keyword evidence="2 5" id="KW-0812">Transmembrane</keyword>
<evidence type="ECO:0000313" key="7">
    <source>
        <dbReference type="EMBL" id="MEN5378526.1"/>
    </source>
</evidence>
<dbReference type="Proteomes" id="UP001409291">
    <property type="component" value="Unassembled WGS sequence"/>
</dbReference>
<evidence type="ECO:0000259" key="6">
    <source>
        <dbReference type="Pfam" id="PF07291"/>
    </source>
</evidence>
<comment type="caution">
    <text evidence="7">The sequence shown here is derived from an EMBL/GenBank/DDBJ whole genome shotgun (WGS) entry which is preliminary data.</text>
</comment>
<comment type="subcellular location">
    <subcellularLocation>
        <location evidence="1">Membrane</location>
        <topology evidence="1">Multi-pass membrane protein</topology>
    </subcellularLocation>
</comment>
<dbReference type="Pfam" id="PF07291">
    <property type="entry name" value="MauE"/>
    <property type="match status" value="1"/>
</dbReference>
<evidence type="ECO:0000256" key="5">
    <source>
        <dbReference type="SAM" id="Phobius"/>
    </source>
</evidence>
<accession>A0ABV0BV26</accession>
<evidence type="ECO:0000256" key="4">
    <source>
        <dbReference type="ARBA" id="ARBA00023136"/>
    </source>
</evidence>
<organism evidence="7 8">
    <name type="scientific">Sphingobacterium kitahiroshimense</name>
    <dbReference type="NCBI Taxonomy" id="470446"/>
    <lineage>
        <taxon>Bacteria</taxon>
        <taxon>Pseudomonadati</taxon>
        <taxon>Bacteroidota</taxon>
        <taxon>Sphingobacteriia</taxon>
        <taxon>Sphingobacteriales</taxon>
        <taxon>Sphingobacteriaceae</taxon>
        <taxon>Sphingobacterium</taxon>
    </lineage>
</organism>
<evidence type="ECO:0000256" key="2">
    <source>
        <dbReference type="ARBA" id="ARBA00022692"/>
    </source>
</evidence>
<reference evidence="7 8" key="1">
    <citation type="submission" date="2024-04" db="EMBL/GenBank/DDBJ databases">
        <title>WGS of bacteria from Torrens River.</title>
        <authorList>
            <person name="Wyrsch E.R."/>
            <person name="Drigo B."/>
        </authorList>
    </citation>
    <scope>NUCLEOTIDE SEQUENCE [LARGE SCALE GENOMIC DNA]</scope>
    <source>
        <strain evidence="7 8">TWI391</strain>
    </source>
</reference>
<feature type="transmembrane region" description="Helical" evidence="5">
    <location>
        <begin position="86"/>
        <end position="108"/>
    </location>
</feature>
<feature type="transmembrane region" description="Helical" evidence="5">
    <location>
        <begin position="128"/>
        <end position="145"/>
    </location>
</feature>
<protein>
    <submittedName>
        <fullName evidence="7">MauE/DoxX family redox-associated membrane protein</fullName>
    </submittedName>
</protein>
<sequence>MKRIITHIEALAKSKAGNTILKTIRILLIGLWAYTIAVKLGNMAYNIDSMHKQFFPAPIATFLAYFVPVLAIISLVFLVFKLKTGLLLSIAYLTAIILFITVVLSEIIAKETCSCAGIFKQLDYKGHLIFSLIMWTLAVIALYIYQKNKAGMPKTATRVGS</sequence>
<proteinExistence type="predicted"/>
<feature type="transmembrane region" description="Helical" evidence="5">
    <location>
        <begin position="20"/>
        <end position="37"/>
    </location>
</feature>
<gene>
    <name evidence="7" type="ORF">ABE541_14780</name>
</gene>
<evidence type="ECO:0000256" key="1">
    <source>
        <dbReference type="ARBA" id="ARBA00004141"/>
    </source>
</evidence>
<name>A0ABV0BV26_9SPHI</name>
<dbReference type="InterPro" id="IPR009908">
    <property type="entry name" value="Methylamine_util_MauE"/>
</dbReference>
<keyword evidence="4 5" id="KW-0472">Membrane</keyword>
<dbReference type="EMBL" id="JBDJNQ010000007">
    <property type="protein sequence ID" value="MEN5378526.1"/>
    <property type="molecule type" value="Genomic_DNA"/>
</dbReference>
<keyword evidence="3 5" id="KW-1133">Transmembrane helix</keyword>